<dbReference type="CDD" id="cd05233">
    <property type="entry name" value="SDR_c"/>
    <property type="match status" value="1"/>
</dbReference>
<dbReference type="InterPro" id="IPR002347">
    <property type="entry name" value="SDR_fam"/>
</dbReference>
<reference evidence="3" key="1">
    <citation type="submission" date="2022-10" db="EMBL/GenBank/DDBJ databases">
        <title>Complete genome of Methanoculleus submarinus DSM 15122.</title>
        <authorList>
            <person name="Chen S.-C."/>
            <person name="Lai S.-J."/>
            <person name="You Y.-T."/>
        </authorList>
    </citation>
    <scope>NUCLEOTIDE SEQUENCE</scope>
    <source>
        <strain evidence="3">DSM 15122</strain>
    </source>
</reference>
<dbReference type="RefSeq" id="WP_011843770.1">
    <property type="nucleotide sequence ID" value="NZ_CP109831.1"/>
</dbReference>
<dbReference type="Pfam" id="PF13561">
    <property type="entry name" value="adh_short_C2"/>
    <property type="match status" value="1"/>
</dbReference>
<comment type="similarity">
    <text evidence="1">Belongs to the short-chain dehydrogenases/reductases (SDR) family.</text>
</comment>
<dbReference type="InterPro" id="IPR036291">
    <property type="entry name" value="NAD(P)-bd_dom_sf"/>
</dbReference>
<dbReference type="SUPFAM" id="SSF51735">
    <property type="entry name" value="NAD(P)-binding Rossmann-fold domains"/>
    <property type="match status" value="1"/>
</dbReference>
<dbReference type="NCBIfam" id="NF005559">
    <property type="entry name" value="PRK07231.1"/>
    <property type="match status" value="1"/>
</dbReference>
<gene>
    <name evidence="3" type="ORF">OH143_11355</name>
</gene>
<evidence type="ECO:0000256" key="1">
    <source>
        <dbReference type="ARBA" id="ARBA00006484"/>
    </source>
</evidence>
<keyword evidence="2 3" id="KW-0560">Oxidoreductase</keyword>
<evidence type="ECO:0000256" key="2">
    <source>
        <dbReference type="ARBA" id="ARBA00023002"/>
    </source>
</evidence>
<organism evidence="3 4">
    <name type="scientific">Methanoculleus submarinus</name>
    <dbReference type="NCBI Taxonomy" id="204050"/>
    <lineage>
        <taxon>Archaea</taxon>
        <taxon>Methanobacteriati</taxon>
        <taxon>Methanobacteriota</taxon>
        <taxon>Stenosarchaea group</taxon>
        <taxon>Methanomicrobia</taxon>
        <taxon>Methanomicrobiales</taxon>
        <taxon>Methanomicrobiaceae</taxon>
        <taxon>Methanoculleus</taxon>
    </lineage>
</organism>
<dbReference type="Proteomes" id="UP001156196">
    <property type="component" value="Chromosome"/>
</dbReference>
<dbReference type="PRINTS" id="PR00080">
    <property type="entry name" value="SDRFAMILY"/>
</dbReference>
<dbReference type="PRINTS" id="PR00081">
    <property type="entry name" value="GDHRDH"/>
</dbReference>
<keyword evidence="4" id="KW-1185">Reference proteome</keyword>
<dbReference type="EMBL" id="CP109831">
    <property type="protein sequence ID" value="UYU18288.1"/>
    <property type="molecule type" value="Genomic_DNA"/>
</dbReference>
<proteinExistence type="inferred from homology"/>
<dbReference type="PROSITE" id="PS00061">
    <property type="entry name" value="ADH_SHORT"/>
    <property type="match status" value="1"/>
</dbReference>
<dbReference type="GO" id="GO:0047936">
    <property type="term" value="F:glucose 1-dehydrogenase [NAD(P)+] activity"/>
    <property type="evidence" value="ECO:0007669"/>
    <property type="project" value="UniProtKB-EC"/>
</dbReference>
<dbReference type="PANTHER" id="PTHR24321:SF11">
    <property type="entry name" value="BLR0893 PROTEIN"/>
    <property type="match status" value="1"/>
</dbReference>
<dbReference type="Gene3D" id="3.40.50.720">
    <property type="entry name" value="NAD(P)-binding Rossmann-like Domain"/>
    <property type="match status" value="1"/>
</dbReference>
<dbReference type="AlphaFoldDB" id="A0AAX3E7U3"/>
<accession>A0AAX3E7U3</accession>
<dbReference type="FunFam" id="3.40.50.720:FF:000084">
    <property type="entry name" value="Short-chain dehydrogenase reductase"/>
    <property type="match status" value="1"/>
</dbReference>
<dbReference type="EC" id="1.1.1.47" evidence="3"/>
<dbReference type="KEGG" id="msum:OH143_11355"/>
<sequence length="249" mass="26177">MGRMENKVCVITGSTSGIGEACAKDMAAEGGKVVVSGRNEKEGARIVNEIKEAGGEVIFIRADVTVEDDVRNLVAKTVEAFGRLDVFVANSGVGSLGDPHEVETEEWDRVLDVNLKGIFLCDKYAVQQMLKQGQGGAIVNTGSIHSFVAKQGVTAYGAAKGGVAMLTRTLGTSYAAQGIRANFVAPGYIDTPLLAALPREAYEELKKLHPIGRLGRPMEVAKAVTFLASDDASNITGTSLLVDGGYTAV</sequence>
<dbReference type="GeneID" id="76731497"/>
<evidence type="ECO:0000313" key="3">
    <source>
        <dbReference type="EMBL" id="UYU18288.1"/>
    </source>
</evidence>
<dbReference type="GeneID" id="4846935"/>
<dbReference type="InterPro" id="IPR020904">
    <property type="entry name" value="Sc_DH/Rdtase_CS"/>
</dbReference>
<evidence type="ECO:0000313" key="4">
    <source>
        <dbReference type="Proteomes" id="UP001156196"/>
    </source>
</evidence>
<protein>
    <submittedName>
        <fullName evidence="3">Glucose 1-dehydrogenase</fullName>
        <ecNumber evidence="3">1.1.1.47</ecNumber>
    </submittedName>
</protein>
<name>A0AAX3E7U3_9EURY</name>
<dbReference type="PANTHER" id="PTHR24321">
    <property type="entry name" value="DEHYDROGENASES, SHORT CHAIN"/>
    <property type="match status" value="1"/>
</dbReference>